<proteinExistence type="predicted"/>
<evidence type="ECO:0000313" key="5">
    <source>
        <dbReference type="EMBL" id="GAA4430547.1"/>
    </source>
</evidence>
<keyword evidence="4" id="KW-0408">Iron</keyword>
<accession>A0ABP8LJP3</accession>
<dbReference type="EMBL" id="BAABHC010000006">
    <property type="protein sequence ID" value="GAA4430547.1"/>
    <property type="molecule type" value="Genomic_DNA"/>
</dbReference>
<sequence length="130" mass="14785">MNETTTQKLTLYERLGKKEGITALVDDIVEAHMKNPIVKPRFQPYREQADNLKQIKEHTVDFFCAGTGGLEQYTGRDMLAAHKGMNISEQEFIAVLDDILHVLDQHGVDEESRKDVLAIAYSLKDNIIRV</sequence>
<dbReference type="RefSeq" id="WP_345158348.1">
    <property type="nucleotide sequence ID" value="NZ_BAABHC010000006.1"/>
</dbReference>
<dbReference type="Pfam" id="PF01152">
    <property type="entry name" value="Bac_globin"/>
    <property type="match status" value="1"/>
</dbReference>
<dbReference type="InterPro" id="IPR012292">
    <property type="entry name" value="Globin/Proto"/>
</dbReference>
<evidence type="ECO:0000256" key="3">
    <source>
        <dbReference type="ARBA" id="ARBA00022723"/>
    </source>
</evidence>
<dbReference type="InterPro" id="IPR001486">
    <property type="entry name" value="Hemoglobin_trunc"/>
</dbReference>
<dbReference type="InterPro" id="IPR009050">
    <property type="entry name" value="Globin-like_sf"/>
</dbReference>
<name>A0ABP8LJP3_9BACT</name>
<dbReference type="Proteomes" id="UP001500552">
    <property type="component" value="Unassembled WGS sequence"/>
</dbReference>
<evidence type="ECO:0008006" key="7">
    <source>
        <dbReference type="Google" id="ProtNLM"/>
    </source>
</evidence>
<gene>
    <name evidence="5" type="ORF">GCM10023188_17300</name>
</gene>
<comment type="caution">
    <text evidence="5">The sequence shown here is derived from an EMBL/GenBank/DDBJ whole genome shotgun (WGS) entry which is preliminary data.</text>
</comment>
<dbReference type="Gene3D" id="1.10.490.10">
    <property type="entry name" value="Globins"/>
    <property type="match status" value="1"/>
</dbReference>
<organism evidence="5 6">
    <name type="scientific">Pontibacter saemangeumensis</name>
    <dbReference type="NCBI Taxonomy" id="1084525"/>
    <lineage>
        <taxon>Bacteria</taxon>
        <taxon>Pseudomonadati</taxon>
        <taxon>Bacteroidota</taxon>
        <taxon>Cytophagia</taxon>
        <taxon>Cytophagales</taxon>
        <taxon>Hymenobacteraceae</taxon>
        <taxon>Pontibacter</taxon>
    </lineage>
</organism>
<protein>
    <recommendedName>
        <fullName evidence="7">Hemoglobin</fullName>
    </recommendedName>
</protein>
<keyword evidence="1" id="KW-0813">Transport</keyword>
<dbReference type="SUPFAM" id="SSF46458">
    <property type="entry name" value="Globin-like"/>
    <property type="match status" value="1"/>
</dbReference>
<reference evidence="6" key="1">
    <citation type="journal article" date="2019" name="Int. J. Syst. Evol. Microbiol.">
        <title>The Global Catalogue of Microorganisms (GCM) 10K type strain sequencing project: providing services to taxonomists for standard genome sequencing and annotation.</title>
        <authorList>
            <consortium name="The Broad Institute Genomics Platform"/>
            <consortium name="The Broad Institute Genome Sequencing Center for Infectious Disease"/>
            <person name="Wu L."/>
            <person name="Ma J."/>
        </authorList>
    </citation>
    <scope>NUCLEOTIDE SEQUENCE [LARGE SCALE GENOMIC DNA]</scope>
    <source>
        <strain evidence="6">JCM 17926</strain>
    </source>
</reference>
<keyword evidence="6" id="KW-1185">Reference proteome</keyword>
<keyword evidence="3" id="KW-0479">Metal-binding</keyword>
<dbReference type="CDD" id="cd00454">
    <property type="entry name" value="TrHb1_N"/>
    <property type="match status" value="1"/>
</dbReference>
<evidence type="ECO:0000256" key="1">
    <source>
        <dbReference type="ARBA" id="ARBA00022448"/>
    </source>
</evidence>
<evidence type="ECO:0000313" key="6">
    <source>
        <dbReference type="Proteomes" id="UP001500552"/>
    </source>
</evidence>
<evidence type="ECO:0000256" key="2">
    <source>
        <dbReference type="ARBA" id="ARBA00022617"/>
    </source>
</evidence>
<evidence type="ECO:0000256" key="4">
    <source>
        <dbReference type="ARBA" id="ARBA00023004"/>
    </source>
</evidence>
<keyword evidence="2" id="KW-0349">Heme</keyword>